<keyword evidence="3" id="KW-0808">Transferase</keyword>
<evidence type="ECO:0000256" key="7">
    <source>
        <dbReference type="ARBA" id="ARBA00023136"/>
    </source>
</evidence>
<feature type="transmembrane region" description="Helical" evidence="10">
    <location>
        <begin position="6"/>
        <end position="29"/>
    </location>
</feature>
<proteinExistence type="inferred from homology"/>
<evidence type="ECO:0000313" key="11">
    <source>
        <dbReference type="EMBL" id="SVA22700.1"/>
    </source>
</evidence>
<accession>A0A381U387</accession>
<keyword evidence="5 10" id="KW-1133">Transmembrane helix</keyword>
<organism evidence="11">
    <name type="scientific">marine metagenome</name>
    <dbReference type="NCBI Taxonomy" id="408172"/>
    <lineage>
        <taxon>unclassified sequences</taxon>
        <taxon>metagenomes</taxon>
        <taxon>ecological metagenomes</taxon>
    </lineage>
</organism>
<feature type="transmembrane region" description="Helical" evidence="10">
    <location>
        <begin position="85"/>
        <end position="103"/>
    </location>
</feature>
<evidence type="ECO:0000256" key="8">
    <source>
        <dbReference type="ARBA" id="ARBA00023209"/>
    </source>
</evidence>
<keyword evidence="8" id="KW-0594">Phospholipid biosynthesis</keyword>
<dbReference type="AlphaFoldDB" id="A0A381U387"/>
<reference evidence="11" key="1">
    <citation type="submission" date="2018-05" db="EMBL/GenBank/DDBJ databases">
        <authorList>
            <person name="Lanie J.A."/>
            <person name="Ng W.-L."/>
            <person name="Kazmierczak K.M."/>
            <person name="Andrzejewski T.M."/>
            <person name="Davidsen T.M."/>
            <person name="Wayne K.J."/>
            <person name="Tettelin H."/>
            <person name="Glass J.I."/>
            <person name="Rusch D."/>
            <person name="Podicherti R."/>
            <person name="Tsui H.-C.T."/>
            <person name="Winkler M.E."/>
        </authorList>
    </citation>
    <scope>NUCLEOTIDE SEQUENCE</scope>
</reference>
<dbReference type="NCBIfam" id="TIGR00023">
    <property type="entry name" value="glycerol-3-phosphate 1-O-acyltransferase PlsY"/>
    <property type="match status" value="1"/>
</dbReference>
<dbReference type="PANTHER" id="PTHR30309:SF0">
    <property type="entry name" value="GLYCEROL-3-PHOSPHATE ACYLTRANSFERASE-RELATED"/>
    <property type="match status" value="1"/>
</dbReference>
<dbReference type="PANTHER" id="PTHR30309">
    <property type="entry name" value="INNER MEMBRANE PROTEIN YGIH"/>
    <property type="match status" value="1"/>
</dbReference>
<evidence type="ECO:0000256" key="3">
    <source>
        <dbReference type="ARBA" id="ARBA00022679"/>
    </source>
</evidence>
<dbReference type="HAMAP" id="MF_01043">
    <property type="entry name" value="PlsY"/>
    <property type="match status" value="1"/>
</dbReference>
<dbReference type="GO" id="GO:0043772">
    <property type="term" value="F:acyl-phosphate glycerol-3-phosphate acyltransferase activity"/>
    <property type="evidence" value="ECO:0007669"/>
    <property type="project" value="InterPro"/>
</dbReference>
<evidence type="ECO:0000256" key="6">
    <source>
        <dbReference type="ARBA" id="ARBA00023098"/>
    </source>
</evidence>
<feature type="transmembrane region" description="Helical" evidence="10">
    <location>
        <begin position="59"/>
        <end position="79"/>
    </location>
</feature>
<keyword evidence="7 10" id="KW-0472">Membrane</keyword>
<keyword evidence="1" id="KW-1003">Cell membrane</keyword>
<gene>
    <name evidence="11" type="ORF">METZ01_LOCUS75554</name>
</gene>
<dbReference type="InterPro" id="IPR003811">
    <property type="entry name" value="G3P_acylTferase_PlsY"/>
</dbReference>
<evidence type="ECO:0000256" key="5">
    <source>
        <dbReference type="ARBA" id="ARBA00022989"/>
    </source>
</evidence>
<protein>
    <submittedName>
        <fullName evidence="11">Uncharacterized protein</fullName>
    </submittedName>
</protein>
<keyword evidence="9" id="KW-1208">Phospholipid metabolism</keyword>
<name>A0A381U387_9ZZZZ</name>
<evidence type="ECO:0000256" key="2">
    <source>
        <dbReference type="ARBA" id="ARBA00022516"/>
    </source>
</evidence>
<feature type="transmembrane region" description="Helical" evidence="10">
    <location>
        <begin position="110"/>
        <end position="136"/>
    </location>
</feature>
<dbReference type="SMART" id="SM01207">
    <property type="entry name" value="G3P_acyltransf"/>
    <property type="match status" value="1"/>
</dbReference>
<keyword evidence="2" id="KW-0444">Lipid biosynthesis</keyword>
<feature type="transmembrane region" description="Helical" evidence="10">
    <location>
        <begin position="156"/>
        <end position="180"/>
    </location>
</feature>
<dbReference type="Pfam" id="PF02660">
    <property type="entry name" value="G3P_acyltransf"/>
    <property type="match status" value="1"/>
</dbReference>
<evidence type="ECO:0000256" key="1">
    <source>
        <dbReference type="ARBA" id="ARBA00022475"/>
    </source>
</evidence>
<evidence type="ECO:0000256" key="10">
    <source>
        <dbReference type="SAM" id="Phobius"/>
    </source>
</evidence>
<sequence>MIFFDPIILTFLVFFLSYLFGSFPTGYVLTRLFLDIDIRDLGSGNVGSTNVLRAGSKKIAFITLLLDILKGYIPVYLTIKFSNELAYIAGISAFIGHIFPIWLKFKGGKGIATFIGIISGISLILGFVFILSWLLVAIVTKKSSIASLLSCLIANIFVYVNYGPYLGLFVTCLYVLSIFMHKDNIERIIKGNEPKIKF</sequence>
<dbReference type="GO" id="GO:0005886">
    <property type="term" value="C:plasma membrane"/>
    <property type="evidence" value="ECO:0007669"/>
    <property type="project" value="InterPro"/>
</dbReference>
<keyword evidence="6" id="KW-0443">Lipid metabolism</keyword>
<dbReference type="EMBL" id="UINC01005654">
    <property type="protein sequence ID" value="SVA22700.1"/>
    <property type="molecule type" value="Genomic_DNA"/>
</dbReference>
<evidence type="ECO:0000256" key="9">
    <source>
        <dbReference type="ARBA" id="ARBA00023264"/>
    </source>
</evidence>
<evidence type="ECO:0000256" key="4">
    <source>
        <dbReference type="ARBA" id="ARBA00022692"/>
    </source>
</evidence>
<keyword evidence="4 10" id="KW-0812">Transmembrane</keyword>
<dbReference type="GO" id="GO:0008654">
    <property type="term" value="P:phospholipid biosynthetic process"/>
    <property type="evidence" value="ECO:0007669"/>
    <property type="project" value="UniProtKB-KW"/>
</dbReference>